<evidence type="ECO:0000256" key="8">
    <source>
        <dbReference type="SAM" id="Phobius"/>
    </source>
</evidence>
<dbReference type="PATRIC" id="fig|413882.6.peg.3558"/>
<dbReference type="GO" id="GO:0005737">
    <property type="term" value="C:cytoplasm"/>
    <property type="evidence" value="ECO:0007669"/>
    <property type="project" value="TreeGrafter"/>
</dbReference>
<feature type="transmembrane region" description="Helical" evidence="8">
    <location>
        <begin position="394"/>
        <end position="416"/>
    </location>
</feature>
<name>A0A0G3BU92_9BURK</name>
<dbReference type="GO" id="GO:0004222">
    <property type="term" value="F:metalloendopeptidase activity"/>
    <property type="evidence" value="ECO:0007669"/>
    <property type="project" value="InterPro"/>
</dbReference>
<accession>A0A0G3BU92</accession>
<keyword evidence="4 8" id="KW-0812">Transmembrane</keyword>
<dbReference type="Pfam" id="PF02163">
    <property type="entry name" value="Peptidase_M50"/>
    <property type="match status" value="1"/>
</dbReference>
<dbReference type="STRING" id="413882.AAW51_3409"/>
<evidence type="ECO:0000259" key="9">
    <source>
        <dbReference type="Pfam" id="PF02163"/>
    </source>
</evidence>
<keyword evidence="10" id="KW-0482">Metalloprotease</keyword>
<feature type="transmembrane region" description="Helical" evidence="8">
    <location>
        <begin position="289"/>
        <end position="308"/>
    </location>
</feature>
<feature type="transmembrane region" description="Helical" evidence="8">
    <location>
        <begin position="160"/>
        <end position="182"/>
    </location>
</feature>
<evidence type="ECO:0000256" key="6">
    <source>
        <dbReference type="ARBA" id="ARBA00023136"/>
    </source>
</evidence>
<evidence type="ECO:0000256" key="1">
    <source>
        <dbReference type="ARBA" id="ARBA00001947"/>
    </source>
</evidence>
<dbReference type="Gene3D" id="1.10.10.1150">
    <property type="entry name" value="Coenzyme PQQ synthesis protein D (PqqD)"/>
    <property type="match status" value="1"/>
</dbReference>
<dbReference type="GO" id="GO:0016020">
    <property type="term" value="C:membrane"/>
    <property type="evidence" value="ECO:0007669"/>
    <property type="project" value="InterPro"/>
</dbReference>
<dbReference type="InterPro" id="IPR041881">
    <property type="entry name" value="PqqD_sf"/>
</dbReference>
<feature type="coiled-coil region" evidence="7">
    <location>
        <begin position="532"/>
        <end position="559"/>
    </location>
</feature>
<dbReference type="RefSeq" id="WP_047195554.1">
    <property type="nucleotide sequence ID" value="NZ_CP011371.1"/>
</dbReference>
<dbReference type="PANTHER" id="PTHR13325">
    <property type="entry name" value="PROTEASE M50 MEMBRANE-BOUND TRANSCRIPTION FACTOR SITE 2 PROTEASE"/>
    <property type="match status" value="1"/>
</dbReference>
<reference evidence="10 11" key="1">
    <citation type="submission" date="2015-05" db="EMBL/GenBank/DDBJ databases">
        <authorList>
            <person name="Tang B."/>
            <person name="Yu Y."/>
        </authorList>
    </citation>
    <scope>NUCLEOTIDE SEQUENCE [LARGE SCALE GENOMIC DNA]</scope>
    <source>
        <strain evidence="10 11">DSM 7029</strain>
    </source>
</reference>
<sequence length="720" mass="79666">MQTLLSEHWHAVRFLRPRLREGVQPLHRRLRGRPWVLLADPVTQRFHRVTPSVWRVLQLLDGTRDLDAVWDAACEQVNPEGGADQAAISQHELVQLLSSLYANDLLQTQVAPDAAEVFDRYKRQTRAKLKQSWLNPMSLKLPLLYPDAWFERHAGMARALFSWGMAALWLLIVTPAAVLAAQHWSALTENLSDRVLSASNVALLWFTYPLVKAVHEWAHGMAVKAWGGTVREIGLMFVVFTPVPYVDASSSYRFPSKWARAAVAAAGILAELLLGALAVYVWLLSESGLVSAIAFNVLLITGVSTVVVNGNPLMRYDGYFIFCDLLEVPNLAQRATQYWAYLIDRHAFNSPDAQPPVESTGERWLLALYGAVAPFYRLSVSIGLVLFIASEYLILGVVMALFGAWTAFVMPLWKGWKHLRESPGLARRRELALRRTLTALALLVVGVALLPLPFYSVHQAVVWLPDEAIVRAEAPGQVSAAPVKAGQRVEARQALMSLDSLDLQAEHAVADSTVQRAAAQLRKAEVDDPVKAQALRAELAMQQARLDEMQRRVESLNVRAQAAGRWTPAAPTELVGRHVRRGEVLGYVVAGPSRLVRTAVTQEDMDLIRSRVQGVDVRFAHAMRTSVAGTVRRQVPGGATDLVSPALGTTGGGEIAVDPAEQGGTRSLARVFDVEVLLERHSSTAVFGDRAYVRFDLGWAPLGWQWALRLRQLFLARLNV</sequence>
<proteinExistence type="inferred from homology"/>
<comment type="cofactor">
    <cofactor evidence="1">
        <name>Zn(2+)</name>
        <dbReference type="ChEBI" id="CHEBI:29105"/>
    </cofactor>
</comment>
<evidence type="ECO:0000256" key="2">
    <source>
        <dbReference type="ARBA" id="ARBA00004127"/>
    </source>
</evidence>
<evidence type="ECO:0000256" key="3">
    <source>
        <dbReference type="ARBA" id="ARBA00007931"/>
    </source>
</evidence>
<protein>
    <submittedName>
        <fullName evidence="10">Putative peptide zinc metalloprotease protein</fullName>
    </submittedName>
</protein>
<feature type="transmembrane region" description="Helical" evidence="8">
    <location>
        <begin position="261"/>
        <end position="283"/>
    </location>
</feature>
<comment type="similarity">
    <text evidence="3">Belongs to the peptidase M50B family.</text>
</comment>
<feature type="transmembrane region" description="Helical" evidence="8">
    <location>
        <begin position="364"/>
        <end position="388"/>
    </location>
</feature>
<dbReference type="InterPro" id="IPR008915">
    <property type="entry name" value="Peptidase_M50"/>
</dbReference>
<keyword evidence="7" id="KW-0175">Coiled coil</keyword>
<evidence type="ECO:0000256" key="5">
    <source>
        <dbReference type="ARBA" id="ARBA00022989"/>
    </source>
</evidence>
<dbReference type="AlphaFoldDB" id="A0A0G3BU92"/>
<dbReference type="Gene3D" id="1.10.287.470">
    <property type="entry name" value="Helix hairpin bin"/>
    <property type="match status" value="1"/>
</dbReference>
<dbReference type="Proteomes" id="UP000035352">
    <property type="component" value="Chromosome"/>
</dbReference>
<keyword evidence="5 8" id="KW-1133">Transmembrane helix</keyword>
<comment type="subcellular location">
    <subcellularLocation>
        <location evidence="2">Endomembrane system</location>
        <topology evidence="2">Multi-pass membrane protein</topology>
    </subcellularLocation>
</comment>
<feature type="domain" description="Peptidase M50" evidence="9">
    <location>
        <begin position="213"/>
        <end position="307"/>
    </location>
</feature>
<dbReference type="Gene3D" id="2.40.50.100">
    <property type="match status" value="1"/>
</dbReference>
<evidence type="ECO:0000256" key="4">
    <source>
        <dbReference type="ARBA" id="ARBA00022692"/>
    </source>
</evidence>
<dbReference type="PANTHER" id="PTHR13325:SF3">
    <property type="entry name" value="MEMBRANE-BOUND TRANSCRIPTION FACTOR SITE-2 PROTEASE"/>
    <property type="match status" value="1"/>
</dbReference>
<dbReference type="SUPFAM" id="SSF111369">
    <property type="entry name" value="HlyD-like secretion proteins"/>
    <property type="match status" value="1"/>
</dbReference>
<keyword evidence="11" id="KW-1185">Reference proteome</keyword>
<evidence type="ECO:0000313" key="10">
    <source>
        <dbReference type="EMBL" id="AKJ30100.1"/>
    </source>
</evidence>
<keyword evidence="10" id="KW-0378">Hydrolase</keyword>
<feature type="transmembrane region" description="Helical" evidence="8">
    <location>
        <begin position="437"/>
        <end position="455"/>
    </location>
</feature>
<evidence type="ECO:0000256" key="7">
    <source>
        <dbReference type="SAM" id="Coils"/>
    </source>
</evidence>
<dbReference type="InterPro" id="IPR001193">
    <property type="entry name" value="MBTPS2"/>
</dbReference>
<dbReference type="GO" id="GO:0012505">
    <property type="term" value="C:endomembrane system"/>
    <property type="evidence" value="ECO:0007669"/>
    <property type="project" value="UniProtKB-SubCell"/>
</dbReference>
<keyword evidence="10" id="KW-0645">Protease</keyword>
<dbReference type="GO" id="GO:0031293">
    <property type="term" value="P:membrane protein intracellular domain proteolysis"/>
    <property type="evidence" value="ECO:0007669"/>
    <property type="project" value="TreeGrafter"/>
</dbReference>
<gene>
    <name evidence="10" type="primary">yydH</name>
    <name evidence="10" type="ORF">AAW51_3409</name>
</gene>
<evidence type="ECO:0000313" key="11">
    <source>
        <dbReference type="Proteomes" id="UP000035352"/>
    </source>
</evidence>
<dbReference type="OrthoDB" id="9759690at2"/>
<dbReference type="KEGG" id="pbh:AAW51_3409"/>
<dbReference type="EMBL" id="CP011371">
    <property type="protein sequence ID" value="AKJ30100.1"/>
    <property type="molecule type" value="Genomic_DNA"/>
</dbReference>
<organism evidence="10 11">
    <name type="scientific">Caldimonas brevitalea</name>
    <dbReference type="NCBI Taxonomy" id="413882"/>
    <lineage>
        <taxon>Bacteria</taxon>
        <taxon>Pseudomonadati</taxon>
        <taxon>Pseudomonadota</taxon>
        <taxon>Betaproteobacteria</taxon>
        <taxon>Burkholderiales</taxon>
        <taxon>Sphaerotilaceae</taxon>
        <taxon>Caldimonas</taxon>
    </lineage>
</organism>
<keyword evidence="6 8" id="KW-0472">Membrane</keyword>